<organism evidence="1 2">
    <name type="scientific">Roseomonas genomospecies 6</name>
    <dbReference type="NCBI Taxonomy" id="214106"/>
    <lineage>
        <taxon>Bacteria</taxon>
        <taxon>Pseudomonadati</taxon>
        <taxon>Pseudomonadota</taxon>
        <taxon>Alphaproteobacteria</taxon>
        <taxon>Acetobacterales</taxon>
        <taxon>Roseomonadaceae</taxon>
        <taxon>Roseomonas</taxon>
    </lineage>
</organism>
<accession>A0A9W7KR09</accession>
<evidence type="ECO:0000313" key="1">
    <source>
        <dbReference type="EMBL" id="KAA0678114.1"/>
    </source>
</evidence>
<keyword evidence="2" id="KW-1185">Reference proteome</keyword>
<comment type="caution">
    <text evidence="1">The sequence shown here is derived from an EMBL/GenBank/DDBJ whole genome shotgun (WGS) entry which is preliminary data.</text>
</comment>
<reference evidence="1 2" key="1">
    <citation type="submission" date="2018-07" db="EMBL/GenBank/DDBJ databases">
        <title>Genome sequence of Azospirillum sp. ATCC 49961.</title>
        <authorList>
            <person name="Sant'Anna F.H."/>
            <person name="Baldani J.I."/>
            <person name="Zilli J.E."/>
            <person name="Reis V.M."/>
            <person name="Hartmann A."/>
            <person name="Cruz L."/>
            <person name="de Souza E.M."/>
            <person name="de Oliveira Pedrosa F."/>
            <person name="Passaglia L.M.P."/>
        </authorList>
    </citation>
    <scope>NUCLEOTIDE SEQUENCE [LARGE SCALE GENOMIC DNA]</scope>
    <source>
        <strain evidence="1 2">ATCC 49961</strain>
    </source>
</reference>
<dbReference type="Proteomes" id="UP000480854">
    <property type="component" value="Unassembled WGS sequence"/>
</dbReference>
<dbReference type="EMBL" id="QOKW01000019">
    <property type="protein sequence ID" value="KAA0678114.1"/>
    <property type="molecule type" value="Genomic_DNA"/>
</dbReference>
<dbReference type="GO" id="GO:0003677">
    <property type="term" value="F:DNA binding"/>
    <property type="evidence" value="ECO:0007669"/>
    <property type="project" value="InterPro"/>
</dbReference>
<protein>
    <submittedName>
        <fullName evidence="1">Uncharacterized protein</fullName>
    </submittedName>
</protein>
<dbReference type="AlphaFoldDB" id="A0A9W7KR09"/>
<sequence>MAAQAARMSREQLMRQVKGLNRPAFDSIMGLAYAKGVSLDWLATGEGPMWLHERVAGAHGEPTGVVEPVDEALLTNLVVGVETFLVREDLILDPAPKARLMVLLYRMLARRRRELAQVGGVPPELREAGHPIDIGADPDLSDIVRLAG</sequence>
<gene>
    <name evidence="1" type="ORF">DS843_21260</name>
</gene>
<dbReference type="Gene3D" id="1.10.260.40">
    <property type="entry name" value="lambda repressor-like DNA-binding domains"/>
    <property type="match status" value="1"/>
</dbReference>
<proteinExistence type="predicted"/>
<evidence type="ECO:0000313" key="2">
    <source>
        <dbReference type="Proteomes" id="UP000480854"/>
    </source>
</evidence>
<dbReference type="InterPro" id="IPR010982">
    <property type="entry name" value="Lambda_DNA-bd_dom_sf"/>
</dbReference>
<name>A0A9W7KR09_9PROT</name>